<dbReference type="Pfam" id="PF12802">
    <property type="entry name" value="MarR_2"/>
    <property type="match status" value="1"/>
</dbReference>
<evidence type="ECO:0000259" key="1">
    <source>
        <dbReference type="PROSITE" id="PS50995"/>
    </source>
</evidence>
<dbReference type="PANTHER" id="PTHR39515">
    <property type="entry name" value="CONSERVED PROTEIN"/>
    <property type="match status" value="1"/>
</dbReference>
<feature type="domain" description="HTH marR-type" evidence="1">
    <location>
        <begin position="13"/>
        <end position="146"/>
    </location>
</feature>
<gene>
    <name evidence="2" type="ORF">Pth03_28180</name>
</gene>
<comment type="caution">
    <text evidence="2">The sequence shown here is derived from an EMBL/GenBank/DDBJ whole genome shotgun (WGS) entry which is preliminary data.</text>
</comment>
<keyword evidence="3" id="KW-1185">Reference proteome</keyword>
<dbReference type="SMART" id="SM00347">
    <property type="entry name" value="HTH_MARR"/>
    <property type="match status" value="1"/>
</dbReference>
<dbReference type="SUPFAM" id="SSF46785">
    <property type="entry name" value="Winged helix' DNA-binding domain"/>
    <property type="match status" value="1"/>
</dbReference>
<proteinExistence type="predicted"/>
<dbReference type="InterPro" id="IPR036390">
    <property type="entry name" value="WH_DNA-bd_sf"/>
</dbReference>
<dbReference type="PROSITE" id="PS50995">
    <property type="entry name" value="HTH_MARR_2"/>
    <property type="match status" value="1"/>
</dbReference>
<sequence>MTMSGDRGPSPSAVRASQEIRAVIGRLRRRIRAATGTEGISLTQASVLARLMDNEGLTTSDLAAVEGMRHQSMAATVTALADLGLVERRRDPGDGRRLLIALTAEGRRRAEEGRQARGEWLAAELQKKCTEEERQTVIAAMAVLERLVHD</sequence>
<reference evidence="2" key="1">
    <citation type="submission" date="2021-01" db="EMBL/GenBank/DDBJ databases">
        <title>Whole genome shotgun sequence of Planotetraspora thailandica NBRC 104271.</title>
        <authorList>
            <person name="Komaki H."/>
            <person name="Tamura T."/>
        </authorList>
    </citation>
    <scope>NUCLEOTIDE SEQUENCE</scope>
    <source>
        <strain evidence="2">NBRC 104271</strain>
    </source>
</reference>
<dbReference type="PANTHER" id="PTHR39515:SF2">
    <property type="entry name" value="HTH-TYPE TRANSCRIPTIONAL REGULATOR RV0880"/>
    <property type="match status" value="1"/>
</dbReference>
<accession>A0A8J3UYJ9</accession>
<organism evidence="2 3">
    <name type="scientific">Planotetraspora thailandica</name>
    <dbReference type="NCBI Taxonomy" id="487172"/>
    <lineage>
        <taxon>Bacteria</taxon>
        <taxon>Bacillati</taxon>
        <taxon>Actinomycetota</taxon>
        <taxon>Actinomycetes</taxon>
        <taxon>Streptosporangiales</taxon>
        <taxon>Streptosporangiaceae</taxon>
        <taxon>Planotetraspora</taxon>
    </lineage>
</organism>
<dbReference type="EMBL" id="BOOR01000017">
    <property type="protein sequence ID" value="GII54429.1"/>
    <property type="molecule type" value="Genomic_DNA"/>
</dbReference>
<dbReference type="InterPro" id="IPR000835">
    <property type="entry name" value="HTH_MarR-typ"/>
</dbReference>
<name>A0A8J3UYJ9_9ACTN</name>
<dbReference type="Gene3D" id="1.10.287.100">
    <property type="match status" value="1"/>
</dbReference>
<evidence type="ECO:0000313" key="3">
    <source>
        <dbReference type="Proteomes" id="UP000605992"/>
    </source>
</evidence>
<protein>
    <submittedName>
        <fullName evidence="2">MarR family transcriptional regulator</fullName>
    </submittedName>
</protein>
<dbReference type="AlphaFoldDB" id="A0A8J3UYJ9"/>
<evidence type="ECO:0000313" key="2">
    <source>
        <dbReference type="EMBL" id="GII54429.1"/>
    </source>
</evidence>
<dbReference type="InterPro" id="IPR036388">
    <property type="entry name" value="WH-like_DNA-bd_sf"/>
</dbReference>
<dbReference type="InterPro" id="IPR052526">
    <property type="entry name" value="HTH-type_Bedaq_tolerance"/>
</dbReference>
<dbReference type="Proteomes" id="UP000605992">
    <property type="component" value="Unassembled WGS sequence"/>
</dbReference>
<dbReference type="GO" id="GO:0003700">
    <property type="term" value="F:DNA-binding transcription factor activity"/>
    <property type="evidence" value="ECO:0007669"/>
    <property type="project" value="InterPro"/>
</dbReference>
<dbReference type="Gene3D" id="1.10.10.10">
    <property type="entry name" value="Winged helix-like DNA-binding domain superfamily/Winged helix DNA-binding domain"/>
    <property type="match status" value="1"/>
</dbReference>